<name>A0A4R6RX25_9MICO</name>
<dbReference type="InterPro" id="IPR036388">
    <property type="entry name" value="WH-like_DNA-bd_sf"/>
</dbReference>
<dbReference type="AlphaFoldDB" id="A0A4R6RX25"/>
<dbReference type="RefSeq" id="WP_133617163.1">
    <property type="nucleotide sequence ID" value="NZ_SNYA01000006.1"/>
</dbReference>
<dbReference type="Gene3D" id="1.10.10.10">
    <property type="entry name" value="Winged helix-like DNA-binding domain superfamily/Winged helix DNA-binding domain"/>
    <property type="match status" value="1"/>
</dbReference>
<evidence type="ECO:0000256" key="1">
    <source>
        <dbReference type="ARBA" id="ARBA00023015"/>
    </source>
</evidence>
<dbReference type="Proteomes" id="UP000295601">
    <property type="component" value="Unassembled WGS sequence"/>
</dbReference>
<evidence type="ECO:0000313" key="6">
    <source>
        <dbReference type="Proteomes" id="UP000295601"/>
    </source>
</evidence>
<evidence type="ECO:0000259" key="4">
    <source>
        <dbReference type="PROSITE" id="PS50949"/>
    </source>
</evidence>
<dbReference type="PANTHER" id="PTHR43537:SF5">
    <property type="entry name" value="UXU OPERON TRANSCRIPTIONAL REGULATOR"/>
    <property type="match status" value="1"/>
</dbReference>
<dbReference type="PROSITE" id="PS50949">
    <property type="entry name" value="HTH_GNTR"/>
    <property type="match status" value="1"/>
</dbReference>
<comment type="caution">
    <text evidence="5">The sequence shown here is derived from an EMBL/GenBank/DDBJ whole genome shotgun (WGS) entry which is preliminary data.</text>
</comment>
<dbReference type="InterPro" id="IPR036390">
    <property type="entry name" value="WH_DNA-bd_sf"/>
</dbReference>
<dbReference type="InterPro" id="IPR000524">
    <property type="entry name" value="Tscrpt_reg_HTH_GntR"/>
</dbReference>
<dbReference type="GO" id="GO:0003700">
    <property type="term" value="F:DNA-binding transcription factor activity"/>
    <property type="evidence" value="ECO:0007669"/>
    <property type="project" value="InterPro"/>
</dbReference>
<evidence type="ECO:0000256" key="2">
    <source>
        <dbReference type="ARBA" id="ARBA00023125"/>
    </source>
</evidence>
<dbReference type="CDD" id="cd07377">
    <property type="entry name" value="WHTH_GntR"/>
    <property type="match status" value="1"/>
</dbReference>
<dbReference type="GO" id="GO:0003677">
    <property type="term" value="F:DNA binding"/>
    <property type="evidence" value="ECO:0007669"/>
    <property type="project" value="UniProtKB-KW"/>
</dbReference>
<organism evidence="5 6">
    <name type="scientific">Leucobacter luti</name>
    <dbReference type="NCBI Taxonomy" id="340320"/>
    <lineage>
        <taxon>Bacteria</taxon>
        <taxon>Bacillati</taxon>
        <taxon>Actinomycetota</taxon>
        <taxon>Actinomycetes</taxon>
        <taxon>Micrococcales</taxon>
        <taxon>Microbacteriaceae</taxon>
        <taxon>Leucobacter</taxon>
    </lineage>
</organism>
<keyword evidence="2" id="KW-0238">DNA-binding</keyword>
<keyword evidence="3" id="KW-0804">Transcription</keyword>
<keyword evidence="1" id="KW-0805">Transcription regulation</keyword>
<dbReference type="Pfam" id="PF00392">
    <property type="entry name" value="GntR"/>
    <property type="match status" value="1"/>
</dbReference>
<dbReference type="OrthoDB" id="8680240at2"/>
<protein>
    <submittedName>
        <fullName evidence="5">Regulatory GntR family protein</fullName>
    </submittedName>
</protein>
<sequence length="206" mass="23071">MPVPKQRIEIPARRLLRDDVHDAIREAILTGQFAPGERLEDSALQAWLGVSRTPVRQAIDALVRKGLVETAAQSFTRVVNPDPRNSRHVSGTVGVLMSGVTRWAVVRLSVKKREHAAALAEQIAQELRSRDRESFARDAVEFFAIMQRGVGIRCCNSCATPWGRAMPTTWVSRWRALKSSGIVCRSNMTCWPRLCGRETAPERGER</sequence>
<reference evidence="5 6" key="1">
    <citation type="submission" date="2019-03" db="EMBL/GenBank/DDBJ databases">
        <title>Genomic analyses of the natural microbiome of Caenorhabditis elegans.</title>
        <authorList>
            <person name="Samuel B."/>
        </authorList>
    </citation>
    <scope>NUCLEOTIDE SEQUENCE [LARGE SCALE GENOMIC DNA]</scope>
    <source>
        <strain evidence="5 6">JUb18</strain>
    </source>
</reference>
<dbReference type="SMART" id="SM00345">
    <property type="entry name" value="HTH_GNTR"/>
    <property type="match status" value="1"/>
</dbReference>
<dbReference type="PANTHER" id="PTHR43537">
    <property type="entry name" value="TRANSCRIPTIONAL REGULATOR, GNTR FAMILY"/>
    <property type="match status" value="1"/>
</dbReference>
<feature type="domain" description="HTH gntR-type" evidence="4">
    <location>
        <begin position="14"/>
        <end position="81"/>
    </location>
</feature>
<dbReference type="SUPFAM" id="SSF46785">
    <property type="entry name" value="Winged helix' DNA-binding domain"/>
    <property type="match status" value="1"/>
</dbReference>
<gene>
    <name evidence="5" type="ORF">EDF62_2375</name>
</gene>
<keyword evidence="6" id="KW-1185">Reference proteome</keyword>
<accession>A0A4R6RX25</accession>
<proteinExistence type="predicted"/>
<evidence type="ECO:0000256" key="3">
    <source>
        <dbReference type="ARBA" id="ARBA00023163"/>
    </source>
</evidence>
<dbReference type="EMBL" id="SNYA01000006">
    <property type="protein sequence ID" value="TDP90726.1"/>
    <property type="molecule type" value="Genomic_DNA"/>
</dbReference>
<evidence type="ECO:0000313" key="5">
    <source>
        <dbReference type="EMBL" id="TDP90726.1"/>
    </source>
</evidence>